<reference evidence="1 2" key="1">
    <citation type="submission" date="2020-06" db="EMBL/GenBank/DDBJ databases">
        <title>Long-read sequencing of DSM26481-BlokeschLab.</title>
        <authorList>
            <person name="Blokesch M."/>
        </authorList>
    </citation>
    <scope>NUCLEOTIDE SEQUENCE [LARGE SCALE GENOMIC DNA]</scope>
    <source>
        <strain evidence="1 2">DSM 26481</strain>
    </source>
</reference>
<dbReference type="RefSeq" id="WP_176608613.1">
    <property type="nucleotide sequence ID" value="NZ_CP056117.1"/>
</dbReference>
<accession>A0A7H8U8H4</accession>
<evidence type="ECO:0000313" key="2">
    <source>
        <dbReference type="Proteomes" id="UP000509421"/>
    </source>
</evidence>
<organism evidence="1 2">
    <name type="scientific">Enterobacter cloacae</name>
    <dbReference type="NCBI Taxonomy" id="550"/>
    <lineage>
        <taxon>Bacteria</taxon>
        <taxon>Pseudomonadati</taxon>
        <taxon>Pseudomonadota</taxon>
        <taxon>Gammaproteobacteria</taxon>
        <taxon>Enterobacterales</taxon>
        <taxon>Enterobacteriaceae</taxon>
        <taxon>Enterobacter</taxon>
        <taxon>Enterobacter cloacae complex</taxon>
    </lineage>
</organism>
<sequence length="62" mass="7651">MIVKAIFIEIYLRGMLIFWRGIRMDHKEWVDKLRWLSPEQIVQVHFGLQEDIKKFYKMRGGR</sequence>
<dbReference type="Proteomes" id="UP000509421">
    <property type="component" value="Chromosome"/>
</dbReference>
<proteinExistence type="predicted"/>
<name>A0A7H8U8H4_ENTCL</name>
<evidence type="ECO:0000313" key="1">
    <source>
        <dbReference type="EMBL" id="QKZ96213.1"/>
    </source>
</evidence>
<dbReference type="EMBL" id="CP056117">
    <property type="protein sequence ID" value="QKZ96213.1"/>
    <property type="molecule type" value="Genomic_DNA"/>
</dbReference>
<dbReference type="AlphaFoldDB" id="A0A7H8U8H4"/>
<protein>
    <submittedName>
        <fullName evidence="1">Uncharacterized protein</fullName>
    </submittedName>
</protein>
<gene>
    <name evidence="1" type="ORF">HWQ14_00055</name>
</gene>